<dbReference type="EMBL" id="JAGFNK010000077">
    <property type="protein sequence ID" value="KAI9508891.1"/>
    <property type="molecule type" value="Genomic_DNA"/>
</dbReference>
<comment type="caution">
    <text evidence="1">The sequence shown here is derived from an EMBL/GenBank/DDBJ whole genome shotgun (WGS) entry which is preliminary data.</text>
</comment>
<dbReference type="Proteomes" id="UP001207468">
    <property type="component" value="Unassembled WGS sequence"/>
</dbReference>
<reference evidence="1" key="1">
    <citation type="submission" date="2021-03" db="EMBL/GenBank/DDBJ databases">
        <title>Evolutionary priming and transition to the ectomycorrhizal habit in an iconic lineage of mushroom-forming fungi: is preadaptation a requirement?</title>
        <authorList>
            <consortium name="DOE Joint Genome Institute"/>
            <person name="Looney B.P."/>
            <person name="Miyauchi S."/>
            <person name="Morin E."/>
            <person name="Drula E."/>
            <person name="Courty P.E."/>
            <person name="Chicoki N."/>
            <person name="Fauchery L."/>
            <person name="Kohler A."/>
            <person name="Kuo A."/>
            <person name="LaButti K."/>
            <person name="Pangilinan J."/>
            <person name="Lipzen A."/>
            <person name="Riley R."/>
            <person name="Andreopoulos W."/>
            <person name="He G."/>
            <person name="Johnson J."/>
            <person name="Barry K.W."/>
            <person name="Grigoriev I.V."/>
            <person name="Nagy L."/>
            <person name="Hibbett D."/>
            <person name="Henrissat B."/>
            <person name="Matheny P.B."/>
            <person name="Labbe J."/>
            <person name="Martin A.F."/>
        </authorList>
    </citation>
    <scope>NUCLEOTIDE SEQUENCE</scope>
    <source>
        <strain evidence="1">BPL698</strain>
    </source>
</reference>
<sequence length="343" mass="36756">MPLVLVTGASGFVGSHVVDELLRNGYSVRGTVRSQNVARVSKSYASFGDRFATAVIDDLITSDLSDAVKGVDAVIHVASPLSSGGTAQLVLDSAISGTNRVLEAVLAAGVKQLVVTASIASLATQEDLWKQVTLDHKSYSPLTLEDALKPDASPFVVYMVSKAITDLAVRDFKRAHPELDLTTIHPSYIYGPLGTGQVYHQAATGTNRHIYALIAGPPGRPVGGYARTARGPPQSVDVRDVARAHVLALKAPPSVETKRFILRPSEFVWTDAIELLARARPELKERLPVVTGDEPPVGPFCTLDDSAARDVLGLNTYIKWEDTVLDTVDDLLRVEKELASAAK</sequence>
<proteinExistence type="predicted"/>
<keyword evidence="2" id="KW-1185">Reference proteome</keyword>
<gene>
    <name evidence="1" type="ORF">F5148DRAFT_1283545</name>
</gene>
<organism evidence="1 2">
    <name type="scientific">Russula earlei</name>
    <dbReference type="NCBI Taxonomy" id="71964"/>
    <lineage>
        <taxon>Eukaryota</taxon>
        <taxon>Fungi</taxon>
        <taxon>Dikarya</taxon>
        <taxon>Basidiomycota</taxon>
        <taxon>Agaricomycotina</taxon>
        <taxon>Agaricomycetes</taxon>
        <taxon>Russulales</taxon>
        <taxon>Russulaceae</taxon>
        <taxon>Russula</taxon>
    </lineage>
</organism>
<name>A0ACC0UCB7_9AGAM</name>
<evidence type="ECO:0000313" key="2">
    <source>
        <dbReference type="Proteomes" id="UP001207468"/>
    </source>
</evidence>
<accession>A0ACC0UCB7</accession>
<evidence type="ECO:0000313" key="1">
    <source>
        <dbReference type="EMBL" id="KAI9508891.1"/>
    </source>
</evidence>
<protein>
    <submittedName>
        <fullName evidence="1">NAD-P-binding protein</fullName>
    </submittedName>
</protein>